<accession>A0A8J5GGF8</accession>
<evidence type="ECO:0000256" key="1">
    <source>
        <dbReference type="SAM" id="MobiDB-lite"/>
    </source>
</evidence>
<proteinExistence type="predicted"/>
<dbReference type="PANTHER" id="PTHR16469:SF27">
    <property type="entry name" value="UBIQUITIN-ASSOCIATED AND SH3 DOMAIN-CONTAINING BA-RELATED"/>
    <property type="match status" value="1"/>
</dbReference>
<sequence length="259" mass="28094">MVHEVFDPIPHRRVRSLDSPSIRDPPAEFSASMASKVAVSGELPVLPPIKTAAPIREKLPVVGGQASPGDGSGDEEGCVTPKSEEHYLKPLAVCPPAPRKPKPVRRTSPAPATDSKWRGGEGSKCGGDAARPLDRPQEVALGGAQAARPWDLPLADEGRIQAWITGKQVHDSGFLIHRVVVSLFLRCLQTSVEVICAFCCVVDDHQLLLSMETSCYAFLDPSHVKVHLIFPCPFHILLKYCCDSPIFKHGGRSHPLILK</sequence>
<gene>
    <name evidence="2" type="ORF">ZIOFF_040925</name>
</gene>
<dbReference type="Proteomes" id="UP000734854">
    <property type="component" value="Unassembled WGS sequence"/>
</dbReference>
<feature type="region of interest" description="Disordered" evidence="1">
    <location>
        <begin position="60"/>
        <end position="132"/>
    </location>
</feature>
<protein>
    <submittedName>
        <fullName evidence="2">Uncharacterized protein</fullName>
    </submittedName>
</protein>
<dbReference type="CDD" id="cd07040">
    <property type="entry name" value="HP"/>
    <property type="match status" value="1"/>
</dbReference>
<evidence type="ECO:0000313" key="2">
    <source>
        <dbReference type="EMBL" id="KAG6501058.1"/>
    </source>
</evidence>
<dbReference type="InterPro" id="IPR051710">
    <property type="entry name" value="Phosphatase_SH3-domain"/>
</dbReference>
<keyword evidence="3" id="KW-1185">Reference proteome</keyword>
<organism evidence="2 3">
    <name type="scientific">Zingiber officinale</name>
    <name type="common">Ginger</name>
    <name type="synonym">Amomum zingiber</name>
    <dbReference type="NCBI Taxonomy" id="94328"/>
    <lineage>
        <taxon>Eukaryota</taxon>
        <taxon>Viridiplantae</taxon>
        <taxon>Streptophyta</taxon>
        <taxon>Embryophyta</taxon>
        <taxon>Tracheophyta</taxon>
        <taxon>Spermatophyta</taxon>
        <taxon>Magnoliopsida</taxon>
        <taxon>Liliopsida</taxon>
        <taxon>Zingiberales</taxon>
        <taxon>Zingiberaceae</taxon>
        <taxon>Zingiber</taxon>
    </lineage>
</organism>
<comment type="caution">
    <text evidence="2">The sequence shown here is derived from an EMBL/GenBank/DDBJ whole genome shotgun (WGS) entry which is preliminary data.</text>
</comment>
<dbReference type="Gene3D" id="3.40.50.1240">
    <property type="entry name" value="Phosphoglycerate mutase-like"/>
    <property type="match status" value="1"/>
</dbReference>
<reference evidence="2 3" key="1">
    <citation type="submission" date="2020-08" db="EMBL/GenBank/DDBJ databases">
        <title>Plant Genome Project.</title>
        <authorList>
            <person name="Zhang R.-G."/>
        </authorList>
    </citation>
    <scope>NUCLEOTIDE SEQUENCE [LARGE SCALE GENOMIC DNA]</scope>
    <source>
        <tissue evidence="2">Rhizome</tissue>
    </source>
</reference>
<dbReference type="InterPro" id="IPR029033">
    <property type="entry name" value="His_PPase_superfam"/>
</dbReference>
<name>A0A8J5GGF8_ZINOF</name>
<evidence type="ECO:0000313" key="3">
    <source>
        <dbReference type="Proteomes" id="UP000734854"/>
    </source>
</evidence>
<dbReference type="EMBL" id="JACMSC010000011">
    <property type="protein sequence ID" value="KAG6501058.1"/>
    <property type="molecule type" value="Genomic_DNA"/>
</dbReference>
<dbReference type="SUPFAM" id="SSF53254">
    <property type="entry name" value="Phosphoglycerate mutase-like"/>
    <property type="match status" value="1"/>
</dbReference>
<dbReference type="AlphaFoldDB" id="A0A8J5GGF8"/>
<dbReference type="PANTHER" id="PTHR16469">
    <property type="entry name" value="UBIQUITIN-ASSOCIATED AND SH3 DOMAIN-CONTAINING BA-RELATED"/>
    <property type="match status" value="1"/>
</dbReference>